<dbReference type="SUPFAM" id="SSF55781">
    <property type="entry name" value="GAF domain-like"/>
    <property type="match status" value="1"/>
</dbReference>
<dbReference type="PANTHER" id="PTHR30136:SF34">
    <property type="entry name" value="TRANSCRIPTIONAL REGULATOR"/>
    <property type="match status" value="1"/>
</dbReference>
<gene>
    <name evidence="5" type="ORF">JF625_06630</name>
</gene>
<dbReference type="SMART" id="SM00346">
    <property type="entry name" value="HTH_ICLR"/>
    <property type="match status" value="1"/>
</dbReference>
<organism evidence="5 6">
    <name type="scientific">Inquilinus limosus</name>
    <dbReference type="NCBI Taxonomy" id="171674"/>
    <lineage>
        <taxon>Bacteria</taxon>
        <taxon>Pseudomonadati</taxon>
        <taxon>Pseudomonadota</taxon>
        <taxon>Alphaproteobacteria</taxon>
        <taxon>Rhodospirillales</taxon>
        <taxon>Rhodospirillaceae</taxon>
        <taxon>Inquilinus</taxon>
    </lineage>
</organism>
<dbReference type="SUPFAM" id="SSF46785">
    <property type="entry name" value="Winged helix' DNA-binding domain"/>
    <property type="match status" value="1"/>
</dbReference>
<dbReference type="PROSITE" id="PS51078">
    <property type="entry name" value="ICLR_ED"/>
    <property type="match status" value="1"/>
</dbReference>
<name>A0A952FM58_9PROT</name>
<evidence type="ECO:0000313" key="6">
    <source>
        <dbReference type="Proteomes" id="UP000700706"/>
    </source>
</evidence>
<dbReference type="Gene3D" id="3.30.450.40">
    <property type="match status" value="1"/>
</dbReference>
<dbReference type="InterPro" id="IPR050707">
    <property type="entry name" value="HTH_MetabolicPath_Reg"/>
</dbReference>
<dbReference type="InterPro" id="IPR005471">
    <property type="entry name" value="Tscrpt_reg_IclR_N"/>
</dbReference>
<comment type="caution">
    <text evidence="5">The sequence shown here is derived from an EMBL/GenBank/DDBJ whole genome shotgun (WGS) entry which is preliminary data.</text>
</comment>
<sequence>MLRGRETLQRIEQVLSFRKGLDVIRSFGAGHRRQTITEAASRAGLTRAAARRFLLTLCEAGYARSDGKHFELTPAILSLGHSFLSGMGELERVRDALLELTHRLGESASAAMLDGTAIAYVARSPAPHRIMTVGLGVGTRLPAHATSMGQALLATLHPRELEQYFEAATLDRYTPHTLTTRAALTARLAEIRSRGYALVSEELEAGLSSIAIAVPGGISAGSLAINMSAPASRVGADGMRDRFLPALQEAARGIALAVQRS</sequence>
<keyword evidence="1" id="KW-0805">Transcription regulation</keyword>
<evidence type="ECO:0000313" key="5">
    <source>
        <dbReference type="EMBL" id="MBW8724816.1"/>
    </source>
</evidence>
<evidence type="ECO:0000256" key="1">
    <source>
        <dbReference type="ARBA" id="ARBA00023015"/>
    </source>
</evidence>
<proteinExistence type="predicted"/>
<evidence type="ECO:0000259" key="4">
    <source>
        <dbReference type="PROSITE" id="PS51078"/>
    </source>
</evidence>
<evidence type="ECO:0000256" key="2">
    <source>
        <dbReference type="ARBA" id="ARBA00023125"/>
    </source>
</evidence>
<dbReference type="InterPro" id="IPR029016">
    <property type="entry name" value="GAF-like_dom_sf"/>
</dbReference>
<dbReference type="GO" id="GO:0003677">
    <property type="term" value="F:DNA binding"/>
    <property type="evidence" value="ECO:0007669"/>
    <property type="project" value="UniProtKB-KW"/>
</dbReference>
<feature type="domain" description="IclR-ED" evidence="4">
    <location>
        <begin position="75"/>
        <end position="260"/>
    </location>
</feature>
<protein>
    <submittedName>
        <fullName evidence="5">Helix-turn-helix domain-containing protein</fullName>
    </submittedName>
</protein>
<dbReference type="AlphaFoldDB" id="A0A952FM58"/>
<dbReference type="Pfam" id="PF09339">
    <property type="entry name" value="HTH_IclR"/>
    <property type="match status" value="1"/>
</dbReference>
<dbReference type="Pfam" id="PF01614">
    <property type="entry name" value="IclR_C"/>
    <property type="match status" value="1"/>
</dbReference>
<dbReference type="EMBL" id="JAEKLZ010000142">
    <property type="protein sequence ID" value="MBW8724816.1"/>
    <property type="molecule type" value="Genomic_DNA"/>
</dbReference>
<dbReference type="InterPro" id="IPR014757">
    <property type="entry name" value="Tscrpt_reg_IclR_C"/>
</dbReference>
<keyword evidence="2" id="KW-0238">DNA-binding</keyword>
<evidence type="ECO:0000256" key="3">
    <source>
        <dbReference type="ARBA" id="ARBA00023163"/>
    </source>
</evidence>
<dbReference type="InterPro" id="IPR036388">
    <property type="entry name" value="WH-like_DNA-bd_sf"/>
</dbReference>
<dbReference type="Proteomes" id="UP000700706">
    <property type="component" value="Unassembled WGS sequence"/>
</dbReference>
<dbReference type="GO" id="GO:0003700">
    <property type="term" value="F:DNA-binding transcription factor activity"/>
    <property type="evidence" value="ECO:0007669"/>
    <property type="project" value="TreeGrafter"/>
</dbReference>
<accession>A0A952FM58</accession>
<dbReference type="InterPro" id="IPR036390">
    <property type="entry name" value="WH_DNA-bd_sf"/>
</dbReference>
<dbReference type="Gene3D" id="1.10.10.10">
    <property type="entry name" value="Winged helix-like DNA-binding domain superfamily/Winged helix DNA-binding domain"/>
    <property type="match status" value="1"/>
</dbReference>
<dbReference type="PANTHER" id="PTHR30136">
    <property type="entry name" value="HELIX-TURN-HELIX TRANSCRIPTIONAL REGULATOR, ICLR FAMILY"/>
    <property type="match status" value="1"/>
</dbReference>
<keyword evidence="3" id="KW-0804">Transcription</keyword>
<dbReference type="GO" id="GO:0045892">
    <property type="term" value="P:negative regulation of DNA-templated transcription"/>
    <property type="evidence" value="ECO:0007669"/>
    <property type="project" value="TreeGrafter"/>
</dbReference>
<reference evidence="5" key="1">
    <citation type="submission" date="2020-06" db="EMBL/GenBank/DDBJ databases">
        <title>Stable isotope informed genome-resolved metagenomics uncovers potential trophic interactions in rhizosphere soil.</title>
        <authorList>
            <person name="Starr E.P."/>
            <person name="Shi S."/>
            <person name="Blazewicz S.J."/>
            <person name="Koch B.J."/>
            <person name="Probst A.J."/>
            <person name="Hungate B.A."/>
            <person name="Pett-Ridge J."/>
            <person name="Firestone M.K."/>
            <person name="Banfield J.F."/>
        </authorList>
    </citation>
    <scope>NUCLEOTIDE SEQUENCE</scope>
    <source>
        <strain evidence="5">YM_69_17</strain>
    </source>
</reference>